<accession>A0A2S2DQN5</accession>
<evidence type="ECO:0000313" key="1">
    <source>
        <dbReference type="EMBL" id="AWL07657.1"/>
    </source>
</evidence>
<dbReference type="EMBL" id="CP029343">
    <property type="protein sequence ID" value="AWL07657.1"/>
    <property type="molecule type" value="Genomic_DNA"/>
</dbReference>
<dbReference type="AlphaFoldDB" id="A0A2S2DQN5"/>
<protein>
    <recommendedName>
        <fullName evidence="3">HK97 gp10 family phage protein</fullName>
    </recommendedName>
</protein>
<dbReference type="KEGG" id="mtim:DIR46_07140"/>
<evidence type="ECO:0000313" key="2">
    <source>
        <dbReference type="Proteomes" id="UP000245820"/>
    </source>
</evidence>
<sequence>MQRNEQDAEAIERAARPAAQAAAEVLYLEARRNAMAIRKSGNLANSIYQAFSEENSSPGKAVYHVSWNWRKAPHGYLIEFGHMQRYVSYVGSDGNWYTAIRPSMRDKPRPKRRAPQAEKDAYYVLLDEPRQVPANPFMRRVAVKEQAALEAAVAEILRALE</sequence>
<dbReference type="OrthoDB" id="8613246at2"/>
<dbReference type="Proteomes" id="UP000245820">
    <property type="component" value="Chromosome"/>
</dbReference>
<reference evidence="1 2" key="1">
    <citation type="submission" date="2018-05" db="EMBL/GenBank/DDBJ databases">
        <title>Complete genome sequence of Massilia oculi sp. nov. CCUG 43427T (=DSM 26321T), the type strain of M. oculi, and comparison with genome sequences of other Massilia strains.</title>
        <authorList>
            <person name="Zhu B."/>
        </authorList>
    </citation>
    <scope>NUCLEOTIDE SEQUENCE [LARGE SCALE GENOMIC DNA]</scope>
    <source>
        <strain evidence="1 2">CCUG 43427</strain>
    </source>
</reference>
<evidence type="ECO:0008006" key="3">
    <source>
        <dbReference type="Google" id="ProtNLM"/>
    </source>
</evidence>
<proteinExistence type="predicted"/>
<keyword evidence="2" id="KW-1185">Reference proteome</keyword>
<name>A0A2S2DQN5_9BURK</name>
<gene>
    <name evidence="1" type="ORF">DIR46_07140</name>
</gene>
<organism evidence="1 2">
    <name type="scientific">Massilia oculi</name>
    <dbReference type="NCBI Taxonomy" id="945844"/>
    <lineage>
        <taxon>Bacteria</taxon>
        <taxon>Pseudomonadati</taxon>
        <taxon>Pseudomonadota</taxon>
        <taxon>Betaproteobacteria</taxon>
        <taxon>Burkholderiales</taxon>
        <taxon>Oxalobacteraceae</taxon>
        <taxon>Telluria group</taxon>
        <taxon>Massilia</taxon>
    </lineage>
</organism>